<dbReference type="PANTHER" id="PTHR28620:SF1">
    <property type="entry name" value="CENP-V_GFA DOMAIN-CONTAINING PROTEIN"/>
    <property type="match status" value="1"/>
</dbReference>
<name>A0A6F9D9M6_9ASCI</name>
<dbReference type="SUPFAM" id="SSF51316">
    <property type="entry name" value="Mss4-like"/>
    <property type="match status" value="1"/>
</dbReference>
<evidence type="ECO:0000256" key="1">
    <source>
        <dbReference type="ARBA" id="ARBA00005495"/>
    </source>
</evidence>
<dbReference type="InterPro" id="IPR006913">
    <property type="entry name" value="CENP-V/GFA"/>
</dbReference>
<evidence type="ECO:0000256" key="3">
    <source>
        <dbReference type="ARBA" id="ARBA00022833"/>
    </source>
</evidence>
<dbReference type="InterPro" id="IPR052355">
    <property type="entry name" value="CENP-V-like"/>
</dbReference>
<dbReference type="EMBL" id="LR783826">
    <property type="protein sequence ID" value="CAB3229817.1"/>
    <property type="molecule type" value="mRNA"/>
</dbReference>
<dbReference type="InterPro" id="IPR011057">
    <property type="entry name" value="Mss4-like_sf"/>
</dbReference>
<protein>
    <submittedName>
        <fullName evidence="5">Centromere protein V-like</fullName>
    </submittedName>
</protein>
<dbReference type="GO" id="GO:0016846">
    <property type="term" value="F:carbon-sulfur lyase activity"/>
    <property type="evidence" value="ECO:0007669"/>
    <property type="project" value="InterPro"/>
</dbReference>
<evidence type="ECO:0000259" key="4">
    <source>
        <dbReference type="PROSITE" id="PS51891"/>
    </source>
</evidence>
<evidence type="ECO:0000256" key="2">
    <source>
        <dbReference type="ARBA" id="ARBA00022723"/>
    </source>
</evidence>
<proteinExistence type="evidence at transcript level"/>
<feature type="domain" description="CENP-V/GFA" evidence="4">
    <location>
        <begin position="12"/>
        <end position="124"/>
    </location>
</feature>
<evidence type="ECO:0000313" key="5">
    <source>
        <dbReference type="EMBL" id="CAB3229817.1"/>
    </source>
</evidence>
<dbReference type="Pfam" id="PF04828">
    <property type="entry name" value="GFA"/>
    <property type="match status" value="1"/>
</dbReference>
<keyword evidence="3" id="KW-0862">Zinc</keyword>
<accession>A0A6F9D9M6</accession>
<comment type="similarity">
    <text evidence="1">Belongs to the Gfa family.</text>
</comment>
<keyword evidence="2" id="KW-0479">Metal-binding</keyword>
<gene>
    <name evidence="5" type="primary">Cenpv</name>
</gene>
<organism evidence="5">
    <name type="scientific">Phallusia mammillata</name>
    <dbReference type="NCBI Taxonomy" id="59560"/>
    <lineage>
        <taxon>Eukaryota</taxon>
        <taxon>Metazoa</taxon>
        <taxon>Chordata</taxon>
        <taxon>Tunicata</taxon>
        <taxon>Ascidiacea</taxon>
        <taxon>Phlebobranchia</taxon>
        <taxon>Ascidiidae</taxon>
        <taxon>Phallusia</taxon>
    </lineage>
</organism>
<reference evidence="5" key="1">
    <citation type="submission" date="2020-04" db="EMBL/GenBank/DDBJ databases">
        <authorList>
            <person name="Neveu A P."/>
        </authorList>
    </citation>
    <scope>NUCLEOTIDE SEQUENCE</scope>
    <source>
        <tissue evidence="5">Whole embryo</tissue>
    </source>
</reference>
<dbReference type="AlphaFoldDB" id="A0A6F9D9M6"/>
<dbReference type="PANTHER" id="PTHR28620">
    <property type="entry name" value="CENTROMERE PROTEIN V"/>
    <property type="match status" value="1"/>
</dbReference>
<dbReference type="GO" id="GO:0046872">
    <property type="term" value="F:metal ion binding"/>
    <property type="evidence" value="ECO:0007669"/>
    <property type="project" value="UniProtKB-KW"/>
</dbReference>
<sequence>MASNTKDSFVTHTGGCHCSAVKFEVVAPAKLYVYDCNCSICNMKSNVHFVVPSSRFKLLEGAEQLTTYTFNTHKAKHMFCKICGVQSFYIPRSNPDGYGINPRCLDQSTVESIEFEKFDGTHWETSMNQQLTKPVSIQSRSK</sequence>
<dbReference type="PROSITE" id="PS51891">
    <property type="entry name" value="CENP_V_GFA"/>
    <property type="match status" value="1"/>
</dbReference>
<dbReference type="Gene3D" id="2.170.150.70">
    <property type="match status" value="1"/>
</dbReference>